<organism evidence="2 3">
    <name type="scientific">Flexibacter flexilis DSM 6793</name>
    <dbReference type="NCBI Taxonomy" id="927664"/>
    <lineage>
        <taxon>Bacteria</taxon>
        <taxon>Pseudomonadati</taxon>
        <taxon>Bacteroidota</taxon>
        <taxon>Cytophagia</taxon>
        <taxon>Cytophagales</taxon>
        <taxon>Flexibacteraceae</taxon>
        <taxon>Flexibacter</taxon>
    </lineage>
</organism>
<sequence>MSTNTFQSFLAASRLLGSKSDLVQGGGGNTSFKINEELMAIKASGFLLSEMTESQAYTMVNYKPVIQLFNDSINENPTKEQEDITSKFVGECVDKSGNYPVLRPSMETGFHAVLEKVVYHTHSVYSNLVNCAQDCESLLSQIFENTAIRPIYIPYANPGFGLSQSILKAKNDFIEKNGCVPSVFFLQNHGLVTTGDEVASTLALDEQVNDILKKYFDINLPYPRPAVTHKENKLFESQNAELAQWLSALHVSDAAFFEQVLFPDQVVFFSGNIAIRSAPNPDKKINIHSENFGVTYLVETLKEAITLEETLLAYLFLRSHISAPNFIGQTQANYINNMESEAYRRALLKK</sequence>
<name>A0A1I1H057_9BACT</name>
<dbReference type="Pfam" id="PF00596">
    <property type="entry name" value="Aldolase_II"/>
    <property type="match status" value="1"/>
</dbReference>
<evidence type="ECO:0000259" key="1">
    <source>
        <dbReference type="SMART" id="SM01007"/>
    </source>
</evidence>
<dbReference type="InterPro" id="IPR036409">
    <property type="entry name" value="Aldolase_II/adducin_N_sf"/>
</dbReference>
<dbReference type="EMBL" id="FOLE01000003">
    <property type="protein sequence ID" value="SFC17437.1"/>
    <property type="molecule type" value="Genomic_DNA"/>
</dbReference>
<evidence type="ECO:0000313" key="2">
    <source>
        <dbReference type="EMBL" id="SFC17437.1"/>
    </source>
</evidence>
<accession>A0A1I1H057</accession>
<dbReference type="Gene3D" id="3.40.225.10">
    <property type="entry name" value="Class II aldolase/adducin N-terminal domain"/>
    <property type="match status" value="1"/>
</dbReference>
<keyword evidence="3" id="KW-1185">Reference proteome</keyword>
<dbReference type="AlphaFoldDB" id="A0A1I1H057"/>
<dbReference type="Proteomes" id="UP000199514">
    <property type="component" value="Unassembled WGS sequence"/>
</dbReference>
<gene>
    <name evidence="2" type="ORF">SAMN05421780_103161</name>
</gene>
<dbReference type="OrthoDB" id="9774430at2"/>
<proteinExistence type="predicted"/>
<dbReference type="STRING" id="927664.SAMN05421780_103161"/>
<dbReference type="SMART" id="SM01007">
    <property type="entry name" value="Aldolase_II"/>
    <property type="match status" value="1"/>
</dbReference>
<protein>
    <submittedName>
        <fullName evidence="2">Class II Aldolase and Adducin N-terminal domain-containing protein</fullName>
    </submittedName>
</protein>
<dbReference type="SUPFAM" id="SSF53639">
    <property type="entry name" value="AraD/HMP-PK domain-like"/>
    <property type="match status" value="1"/>
</dbReference>
<feature type="domain" description="Class II aldolase/adducin N-terminal" evidence="1">
    <location>
        <begin position="8"/>
        <end position="216"/>
    </location>
</feature>
<evidence type="ECO:0000313" key="3">
    <source>
        <dbReference type="Proteomes" id="UP000199514"/>
    </source>
</evidence>
<reference evidence="2 3" key="1">
    <citation type="submission" date="2016-10" db="EMBL/GenBank/DDBJ databases">
        <authorList>
            <person name="de Groot N.N."/>
        </authorList>
    </citation>
    <scope>NUCLEOTIDE SEQUENCE [LARGE SCALE GENOMIC DNA]</scope>
    <source>
        <strain evidence="2 3">DSM 6793</strain>
    </source>
</reference>
<dbReference type="InterPro" id="IPR001303">
    <property type="entry name" value="Aldolase_II/adducin_N"/>
</dbReference>
<dbReference type="RefSeq" id="WP_091510007.1">
    <property type="nucleotide sequence ID" value="NZ_FOLE01000003.1"/>
</dbReference>